<gene>
    <name evidence="1" type="ORF">ACFQZU_01725</name>
</gene>
<organism evidence="1 2">
    <name type="scientific">Streptomonospora algeriensis</name>
    <dbReference type="NCBI Taxonomy" id="995084"/>
    <lineage>
        <taxon>Bacteria</taxon>
        <taxon>Bacillati</taxon>
        <taxon>Actinomycetota</taxon>
        <taxon>Actinomycetes</taxon>
        <taxon>Streptosporangiales</taxon>
        <taxon>Nocardiopsidaceae</taxon>
        <taxon>Streptomonospora</taxon>
    </lineage>
</organism>
<protein>
    <submittedName>
        <fullName evidence="1">Uncharacterized protein</fullName>
    </submittedName>
</protein>
<evidence type="ECO:0000313" key="2">
    <source>
        <dbReference type="Proteomes" id="UP001596956"/>
    </source>
</evidence>
<comment type="caution">
    <text evidence="1">The sequence shown here is derived from an EMBL/GenBank/DDBJ whole genome shotgun (WGS) entry which is preliminary data.</text>
</comment>
<keyword evidence="2" id="KW-1185">Reference proteome</keyword>
<accession>A0ABW3BBA7</accession>
<dbReference type="Proteomes" id="UP001596956">
    <property type="component" value="Unassembled WGS sequence"/>
</dbReference>
<dbReference type="EMBL" id="JBHTHR010000018">
    <property type="protein sequence ID" value="MFD0800038.1"/>
    <property type="molecule type" value="Genomic_DNA"/>
</dbReference>
<proteinExistence type="predicted"/>
<sequence>METAQEKDRARFGHLFLRVRPGDLDDIGAEVGGQGSGVGEEIGMMRISELISS</sequence>
<name>A0ABW3BBA7_9ACTN</name>
<evidence type="ECO:0000313" key="1">
    <source>
        <dbReference type="EMBL" id="MFD0800038.1"/>
    </source>
</evidence>
<reference evidence="2" key="1">
    <citation type="journal article" date="2019" name="Int. J. Syst. Evol. Microbiol.">
        <title>The Global Catalogue of Microorganisms (GCM) 10K type strain sequencing project: providing services to taxonomists for standard genome sequencing and annotation.</title>
        <authorList>
            <consortium name="The Broad Institute Genomics Platform"/>
            <consortium name="The Broad Institute Genome Sequencing Center for Infectious Disease"/>
            <person name="Wu L."/>
            <person name="Ma J."/>
        </authorList>
    </citation>
    <scope>NUCLEOTIDE SEQUENCE [LARGE SCALE GENOMIC DNA]</scope>
    <source>
        <strain evidence="2">CCUG 63369</strain>
    </source>
</reference>